<name>A0A5B7DL46_PORTR</name>
<evidence type="ECO:0000313" key="3">
    <source>
        <dbReference type="EMBL" id="MPC21744.1"/>
    </source>
</evidence>
<organism evidence="3 4">
    <name type="scientific">Portunus trituberculatus</name>
    <name type="common">Swimming crab</name>
    <name type="synonym">Neptunus trituberculatus</name>
    <dbReference type="NCBI Taxonomy" id="210409"/>
    <lineage>
        <taxon>Eukaryota</taxon>
        <taxon>Metazoa</taxon>
        <taxon>Ecdysozoa</taxon>
        <taxon>Arthropoda</taxon>
        <taxon>Crustacea</taxon>
        <taxon>Multicrustacea</taxon>
        <taxon>Malacostraca</taxon>
        <taxon>Eumalacostraca</taxon>
        <taxon>Eucarida</taxon>
        <taxon>Decapoda</taxon>
        <taxon>Pleocyemata</taxon>
        <taxon>Brachyura</taxon>
        <taxon>Eubrachyura</taxon>
        <taxon>Portunoidea</taxon>
        <taxon>Portunidae</taxon>
        <taxon>Portuninae</taxon>
        <taxon>Portunus</taxon>
    </lineage>
</organism>
<dbReference type="EMBL" id="VSRR010001011">
    <property type="protein sequence ID" value="MPC21744.1"/>
    <property type="molecule type" value="Genomic_DNA"/>
</dbReference>
<feature type="transmembrane region" description="Helical" evidence="2">
    <location>
        <begin position="96"/>
        <end position="116"/>
    </location>
</feature>
<evidence type="ECO:0000256" key="2">
    <source>
        <dbReference type="SAM" id="Phobius"/>
    </source>
</evidence>
<evidence type="ECO:0000313" key="4">
    <source>
        <dbReference type="Proteomes" id="UP000324222"/>
    </source>
</evidence>
<keyword evidence="4" id="KW-1185">Reference proteome</keyword>
<evidence type="ECO:0008006" key="5">
    <source>
        <dbReference type="Google" id="ProtNLM"/>
    </source>
</evidence>
<dbReference type="Pfam" id="PF14934">
    <property type="entry name" value="TMEM254"/>
    <property type="match status" value="1"/>
</dbReference>
<proteinExistence type="predicted"/>
<feature type="transmembrane region" description="Helical" evidence="2">
    <location>
        <begin position="12"/>
        <end position="35"/>
    </location>
</feature>
<accession>A0A5B7DL46</accession>
<comment type="caution">
    <text evidence="3">The sequence shown here is derived from an EMBL/GenBank/DDBJ whole genome shotgun (WGS) entry which is preliminary data.</text>
</comment>
<feature type="transmembrane region" description="Helical" evidence="2">
    <location>
        <begin position="62"/>
        <end position="84"/>
    </location>
</feature>
<gene>
    <name evidence="3" type="ORF">E2C01_014739</name>
</gene>
<feature type="region of interest" description="Disordered" evidence="1">
    <location>
        <begin position="122"/>
        <end position="156"/>
    </location>
</feature>
<reference evidence="3 4" key="1">
    <citation type="submission" date="2019-05" db="EMBL/GenBank/DDBJ databases">
        <title>Another draft genome of Portunus trituberculatus and its Hox gene families provides insights of decapod evolution.</title>
        <authorList>
            <person name="Jeong J.-H."/>
            <person name="Song I."/>
            <person name="Kim S."/>
            <person name="Choi T."/>
            <person name="Kim D."/>
            <person name="Ryu S."/>
            <person name="Kim W."/>
        </authorList>
    </citation>
    <scope>NUCLEOTIDE SEQUENCE [LARGE SCALE GENOMIC DNA]</scope>
    <source>
        <tissue evidence="3">Muscle</tissue>
    </source>
</reference>
<dbReference type="Proteomes" id="UP000324222">
    <property type="component" value="Unassembled WGS sequence"/>
</dbReference>
<keyword evidence="2" id="KW-0472">Membrane</keyword>
<protein>
    <recommendedName>
        <fullName evidence="5">Transmembrane protein</fullName>
    </recommendedName>
</protein>
<feature type="compositionally biased region" description="Low complexity" evidence="1">
    <location>
        <begin position="122"/>
        <end position="147"/>
    </location>
</feature>
<evidence type="ECO:0000256" key="1">
    <source>
        <dbReference type="SAM" id="MobiDB-lite"/>
    </source>
</evidence>
<dbReference type="OrthoDB" id="9984821at2759"/>
<dbReference type="AlphaFoldDB" id="A0A5B7DL46"/>
<dbReference type="InterPro" id="IPR028110">
    <property type="entry name" value="TMEM254"/>
</dbReference>
<keyword evidence="2" id="KW-0812">Transmembrane</keyword>
<sequence>MAKSKKVPSSYFKVVNPLLMLPTLLLVALALVTYFDHKYICAQYFGTVVSGYAELVATKYKLYLKLGLLGLAALHITEALVAVYKCQKLRLNLVPTLGWVLQTILLGFFSLKLLIWPHKPAPQQHQQQQSQSKAANAGKQNKPQKNAKASKAKKEK</sequence>
<keyword evidence="2" id="KW-1133">Transmembrane helix</keyword>